<reference evidence="2" key="1">
    <citation type="submission" date="2022-09" db="EMBL/GenBank/DDBJ databases">
        <title>The complete genome of Acidovorax sp. 5MLIR.</title>
        <authorList>
            <person name="Liu L."/>
            <person name="Yue J."/>
            <person name="Yang F."/>
            <person name="Yuan J."/>
            <person name="Li L."/>
        </authorList>
    </citation>
    <scope>NUCLEOTIDE SEQUENCE</scope>
    <source>
        <strain evidence="2">5MLIR</strain>
        <plasmid evidence="2">unnamed2</plasmid>
    </source>
</reference>
<dbReference type="Proteomes" id="UP001162800">
    <property type="component" value="Plasmid unnamed2"/>
</dbReference>
<evidence type="ECO:0008006" key="4">
    <source>
        <dbReference type="Google" id="ProtNLM"/>
    </source>
</evidence>
<sequence>MHTRITTLLAGIALAFGTAAYAAGDHGAGHDHKPLHGGVVVEASDMDFELVAAAGAISLYIRDHGKPARIEGASAKLTLLNGKDKTEVQLLPAGDRLQAQGDFKAGPGTKAVAAVALPGKKPVNVRFALK</sequence>
<keyword evidence="1" id="KW-0732">Signal</keyword>
<dbReference type="EMBL" id="CP106883">
    <property type="protein sequence ID" value="UYG54044.1"/>
    <property type="molecule type" value="Genomic_DNA"/>
</dbReference>
<name>A0ABY6GG13_9BURK</name>
<evidence type="ECO:0000313" key="2">
    <source>
        <dbReference type="EMBL" id="UYG54044.1"/>
    </source>
</evidence>
<proteinExistence type="predicted"/>
<protein>
    <recommendedName>
        <fullName evidence="4">DUF5666 domain-containing protein</fullName>
    </recommendedName>
</protein>
<evidence type="ECO:0000256" key="1">
    <source>
        <dbReference type="SAM" id="SignalP"/>
    </source>
</evidence>
<keyword evidence="3" id="KW-1185">Reference proteome</keyword>
<feature type="signal peptide" evidence="1">
    <location>
        <begin position="1"/>
        <end position="22"/>
    </location>
</feature>
<evidence type="ECO:0000313" key="3">
    <source>
        <dbReference type="Proteomes" id="UP001162800"/>
    </source>
</evidence>
<keyword evidence="2" id="KW-0614">Plasmid</keyword>
<feature type="chain" id="PRO_5046958663" description="DUF5666 domain-containing protein" evidence="1">
    <location>
        <begin position="23"/>
        <end position="130"/>
    </location>
</feature>
<organism evidence="2 3">
    <name type="scientific">Comamonas endophytica</name>
    <dbReference type="NCBI Taxonomy" id="2949090"/>
    <lineage>
        <taxon>Bacteria</taxon>
        <taxon>Pseudomonadati</taxon>
        <taxon>Pseudomonadota</taxon>
        <taxon>Betaproteobacteria</taxon>
        <taxon>Burkholderiales</taxon>
        <taxon>Comamonadaceae</taxon>
        <taxon>Comamonas</taxon>
    </lineage>
</organism>
<gene>
    <name evidence="2" type="ORF">M9799_20175</name>
</gene>
<geneLocation type="plasmid" evidence="2 3">
    <name>unnamed2</name>
</geneLocation>
<accession>A0ABY6GG13</accession>
<dbReference type="RefSeq" id="WP_231045085.1">
    <property type="nucleotide sequence ID" value="NZ_CP106883.1"/>
</dbReference>